<feature type="compositionally biased region" description="Basic and acidic residues" evidence="1">
    <location>
        <begin position="118"/>
        <end position="130"/>
    </location>
</feature>
<reference evidence="2 3" key="1">
    <citation type="submission" date="2024-09" db="EMBL/GenBank/DDBJ databases">
        <title>Rethinking Asexuality: The Enigmatic Case of Functional Sexual Genes in Lepraria (Stereocaulaceae).</title>
        <authorList>
            <person name="Doellman M."/>
            <person name="Sun Y."/>
            <person name="Barcenas-Pena A."/>
            <person name="Lumbsch H.T."/>
            <person name="Grewe F."/>
        </authorList>
    </citation>
    <scope>NUCLEOTIDE SEQUENCE [LARGE SCALE GENOMIC DNA]</scope>
    <source>
        <strain evidence="2 3">Mercado 3170</strain>
    </source>
</reference>
<evidence type="ECO:0000313" key="2">
    <source>
        <dbReference type="EMBL" id="KAL2044210.1"/>
    </source>
</evidence>
<proteinExistence type="predicted"/>
<sequence length="239" mass="27273">MKDHQILRFVSPKRNDWYRRRSWLPDEPSPLALYDVTPDTVNTWSDDSDDYDWSDIRYDGMSDDSITASHGSSPKTSDFSDEDVTYEETATRRKESDPRRKECSSAPEPNNRKAVHHASNDKTKPSEPKDSASTSSEKTACNSAKATTCHQGPMVQFTTITDVDRRNGTRNPEAESKKQRNLPKAEDRHHPPSHPSKIIIQEQQKHQKPTRHKHSHHPKGKPPPPTQEPNDPDLPPSKR</sequence>
<keyword evidence="3" id="KW-1185">Reference proteome</keyword>
<feature type="compositionally biased region" description="Pro residues" evidence="1">
    <location>
        <begin position="221"/>
        <end position="239"/>
    </location>
</feature>
<feature type="compositionally biased region" description="Basic and acidic residues" evidence="1">
    <location>
        <begin position="89"/>
        <end position="103"/>
    </location>
</feature>
<dbReference type="Proteomes" id="UP001590950">
    <property type="component" value="Unassembled WGS sequence"/>
</dbReference>
<dbReference type="EMBL" id="JBEFKJ010000009">
    <property type="protein sequence ID" value="KAL2044210.1"/>
    <property type="molecule type" value="Genomic_DNA"/>
</dbReference>
<organism evidence="2 3">
    <name type="scientific">Stereocaulon virgatum</name>
    <dbReference type="NCBI Taxonomy" id="373712"/>
    <lineage>
        <taxon>Eukaryota</taxon>
        <taxon>Fungi</taxon>
        <taxon>Dikarya</taxon>
        <taxon>Ascomycota</taxon>
        <taxon>Pezizomycotina</taxon>
        <taxon>Lecanoromycetes</taxon>
        <taxon>OSLEUM clade</taxon>
        <taxon>Lecanoromycetidae</taxon>
        <taxon>Lecanorales</taxon>
        <taxon>Lecanorineae</taxon>
        <taxon>Stereocaulaceae</taxon>
        <taxon>Stereocaulon</taxon>
    </lineage>
</organism>
<name>A0ABR4AEK0_9LECA</name>
<feature type="region of interest" description="Disordered" evidence="1">
    <location>
        <begin position="21"/>
        <end position="239"/>
    </location>
</feature>
<feature type="compositionally biased region" description="Basic residues" evidence="1">
    <location>
        <begin position="206"/>
        <end position="220"/>
    </location>
</feature>
<feature type="compositionally biased region" description="Polar residues" evidence="1">
    <location>
        <begin position="131"/>
        <end position="161"/>
    </location>
</feature>
<accession>A0ABR4AEK0</accession>
<comment type="caution">
    <text evidence="2">The sequence shown here is derived from an EMBL/GenBank/DDBJ whole genome shotgun (WGS) entry which is preliminary data.</text>
</comment>
<evidence type="ECO:0000256" key="1">
    <source>
        <dbReference type="SAM" id="MobiDB-lite"/>
    </source>
</evidence>
<feature type="compositionally biased region" description="Polar residues" evidence="1">
    <location>
        <begin position="64"/>
        <end position="77"/>
    </location>
</feature>
<protein>
    <submittedName>
        <fullName evidence="2">Uncharacterized protein</fullName>
    </submittedName>
</protein>
<evidence type="ECO:0000313" key="3">
    <source>
        <dbReference type="Proteomes" id="UP001590950"/>
    </source>
</evidence>
<gene>
    <name evidence="2" type="ORF">N7G274_002915</name>
</gene>
<feature type="compositionally biased region" description="Basic and acidic residues" evidence="1">
    <location>
        <begin position="162"/>
        <end position="190"/>
    </location>
</feature>